<evidence type="ECO:0000313" key="2">
    <source>
        <dbReference type="EMBL" id="SPE23092.1"/>
    </source>
</evidence>
<dbReference type="Proteomes" id="UP000239650">
    <property type="component" value="Unassembled WGS sequence"/>
</dbReference>
<dbReference type="Pfam" id="PF11208">
    <property type="entry name" value="DUF2992"/>
    <property type="match status" value="1"/>
</dbReference>
<organism evidence="2 3">
    <name type="scientific">Latilactobacillus sakei</name>
    <name type="common">Lactobacillus sakei</name>
    <dbReference type="NCBI Taxonomy" id="1599"/>
    <lineage>
        <taxon>Bacteria</taxon>
        <taxon>Bacillati</taxon>
        <taxon>Bacillota</taxon>
        <taxon>Bacilli</taxon>
        <taxon>Lactobacillales</taxon>
        <taxon>Lactobacillaceae</taxon>
        <taxon>Latilactobacillus</taxon>
    </lineage>
</organism>
<dbReference type="EMBL" id="OKRC01000011">
    <property type="protein sequence ID" value="SPE23092.1"/>
    <property type="molecule type" value="Genomic_DNA"/>
</dbReference>
<protein>
    <recommendedName>
        <fullName evidence="4">DUF2992 family protein</fullName>
    </recommendedName>
</protein>
<evidence type="ECO:0000256" key="1">
    <source>
        <dbReference type="SAM" id="MobiDB-lite"/>
    </source>
</evidence>
<accession>A0AAE8SBX6</accession>
<dbReference type="PIRSF" id="PIRSF021328">
    <property type="entry name" value="UCP021328"/>
    <property type="match status" value="1"/>
</dbReference>
<name>A0AAE8SBX6_LATSK</name>
<gene>
    <name evidence="2" type="ORF">LAS9267_01893</name>
</gene>
<dbReference type="InterPro" id="IPR016787">
    <property type="entry name" value="UCP021328"/>
</dbReference>
<reference evidence="2 3" key="1">
    <citation type="submission" date="2018-02" db="EMBL/GenBank/DDBJ databases">
        <authorList>
            <person name="Rodrigo-Torres L."/>
            <person name="Arahal R. D."/>
            <person name="Lucena T."/>
        </authorList>
    </citation>
    <scope>NUCLEOTIDE SEQUENCE [LARGE SCALE GENOMIC DNA]</scope>
    <source>
        <strain evidence="2 3">CECT 9267</strain>
    </source>
</reference>
<sequence length="139" mass="16327">MVFISGSLTIVFEAPYYQGVFTCQTDTSYQVAKVNFGSSAPKATAVYQYILRHFSELEFYTVESEGACQHYQINPKRQQRMAKQAMTAGIGTKSQQLLKQQYQTIKQEKRRNLREKKQQSKKQKFRQRQVKKRIKHRGH</sequence>
<evidence type="ECO:0000313" key="3">
    <source>
        <dbReference type="Proteomes" id="UP000239650"/>
    </source>
</evidence>
<dbReference type="RefSeq" id="WP_157771211.1">
    <property type="nucleotide sequence ID" value="NZ_CAKMCP010000008.1"/>
</dbReference>
<comment type="caution">
    <text evidence="2">The sequence shown here is derived from an EMBL/GenBank/DDBJ whole genome shotgun (WGS) entry which is preliminary data.</text>
</comment>
<evidence type="ECO:0008006" key="4">
    <source>
        <dbReference type="Google" id="ProtNLM"/>
    </source>
</evidence>
<feature type="region of interest" description="Disordered" evidence="1">
    <location>
        <begin position="105"/>
        <end position="139"/>
    </location>
</feature>
<proteinExistence type="predicted"/>
<feature type="compositionally biased region" description="Basic residues" evidence="1">
    <location>
        <begin position="108"/>
        <end position="139"/>
    </location>
</feature>
<dbReference type="AlphaFoldDB" id="A0AAE8SBX6"/>